<dbReference type="GO" id="GO:0000407">
    <property type="term" value="C:phagophore assembly site"/>
    <property type="evidence" value="ECO:0007669"/>
    <property type="project" value="TreeGrafter"/>
</dbReference>
<dbReference type="EMBL" id="MU128967">
    <property type="protein sequence ID" value="KAF9513855.1"/>
    <property type="molecule type" value="Genomic_DNA"/>
</dbReference>
<keyword evidence="13" id="KW-1185">Reference proteome</keyword>
<keyword evidence="7" id="KW-0472">Membrane</keyword>
<dbReference type="InterPro" id="IPR001683">
    <property type="entry name" value="PX_dom"/>
</dbReference>
<keyword evidence="6" id="KW-0446">Lipid-binding</keyword>
<dbReference type="PROSITE" id="PS50195">
    <property type="entry name" value="PX"/>
    <property type="match status" value="1"/>
</dbReference>
<evidence type="ECO:0000256" key="9">
    <source>
        <dbReference type="ARBA" id="ARBA00041273"/>
    </source>
</evidence>
<protein>
    <recommendedName>
        <fullName evidence="8">Sorting nexin-4</fullName>
    </recommendedName>
    <alternativeName>
        <fullName evidence="9">Autophagy-related protein 24</fullName>
    </alternativeName>
</protein>
<dbReference type="SUPFAM" id="SSF64268">
    <property type="entry name" value="PX domain"/>
    <property type="match status" value="1"/>
</dbReference>
<dbReference type="GO" id="GO:0061709">
    <property type="term" value="P:reticulophagy"/>
    <property type="evidence" value="ECO:0007669"/>
    <property type="project" value="TreeGrafter"/>
</dbReference>
<comment type="subcellular location">
    <subcellularLocation>
        <location evidence="2">Cytoplasm</location>
    </subcellularLocation>
    <subcellularLocation>
        <location evidence="1">Endomembrane system</location>
        <topology evidence="1">Peripheral membrane protein</topology>
    </subcellularLocation>
</comment>
<dbReference type="GO" id="GO:0032456">
    <property type="term" value="P:endocytic recycling"/>
    <property type="evidence" value="ECO:0007669"/>
    <property type="project" value="TreeGrafter"/>
</dbReference>
<proteinExistence type="inferred from homology"/>
<keyword evidence="4" id="KW-0813">Transport</keyword>
<dbReference type="GO" id="GO:0005769">
    <property type="term" value="C:early endosome"/>
    <property type="evidence" value="ECO:0007669"/>
    <property type="project" value="TreeGrafter"/>
</dbReference>
<dbReference type="PANTHER" id="PTHR45949">
    <property type="entry name" value="SORTING NEXIN-4"/>
    <property type="match status" value="1"/>
</dbReference>
<dbReference type="InterPro" id="IPR027267">
    <property type="entry name" value="AH/BAR_dom_sf"/>
</dbReference>
<dbReference type="Pfam" id="PF00787">
    <property type="entry name" value="PX"/>
    <property type="match status" value="1"/>
</dbReference>
<evidence type="ECO:0000256" key="3">
    <source>
        <dbReference type="ARBA" id="ARBA00010883"/>
    </source>
</evidence>
<evidence type="ECO:0000256" key="5">
    <source>
        <dbReference type="ARBA" id="ARBA00022490"/>
    </source>
</evidence>
<gene>
    <name evidence="12" type="ORF">BS47DRAFT_1376592</name>
</gene>
<dbReference type="GO" id="GO:0034727">
    <property type="term" value="P:piecemeal microautophagy of the nucleus"/>
    <property type="evidence" value="ECO:0007669"/>
    <property type="project" value="TreeGrafter"/>
</dbReference>
<dbReference type="PANTHER" id="PTHR45949:SF2">
    <property type="entry name" value="SORTING NEXIN-4"/>
    <property type="match status" value="1"/>
</dbReference>
<feature type="domain" description="PX" evidence="11">
    <location>
        <begin position="55"/>
        <end position="177"/>
    </location>
</feature>
<dbReference type="OrthoDB" id="205639at2759"/>
<comment type="caution">
    <text evidence="12">The sequence shown here is derived from an EMBL/GenBank/DDBJ whole genome shotgun (WGS) entry which is preliminary data.</text>
</comment>
<dbReference type="Proteomes" id="UP000886523">
    <property type="component" value="Unassembled WGS sequence"/>
</dbReference>
<comment type="similarity">
    <text evidence="3">Belongs to the sorting nexin family.</text>
</comment>
<dbReference type="SMART" id="SM00312">
    <property type="entry name" value="PX"/>
    <property type="match status" value="1"/>
</dbReference>
<dbReference type="GO" id="GO:0000422">
    <property type="term" value="P:autophagy of mitochondrion"/>
    <property type="evidence" value="ECO:0007669"/>
    <property type="project" value="TreeGrafter"/>
</dbReference>
<evidence type="ECO:0000259" key="11">
    <source>
        <dbReference type="PROSITE" id="PS50195"/>
    </source>
</evidence>
<name>A0A9P6AYS6_9AGAM</name>
<accession>A0A9P6AYS6</accession>
<feature type="compositionally biased region" description="Polar residues" evidence="10">
    <location>
        <begin position="32"/>
        <end position="47"/>
    </location>
</feature>
<evidence type="ECO:0000256" key="8">
    <source>
        <dbReference type="ARBA" id="ARBA00040748"/>
    </source>
</evidence>
<reference evidence="12" key="1">
    <citation type="journal article" date="2020" name="Nat. Commun.">
        <title>Large-scale genome sequencing of mycorrhizal fungi provides insights into the early evolution of symbiotic traits.</title>
        <authorList>
            <person name="Miyauchi S."/>
            <person name="Kiss E."/>
            <person name="Kuo A."/>
            <person name="Drula E."/>
            <person name="Kohler A."/>
            <person name="Sanchez-Garcia M."/>
            <person name="Morin E."/>
            <person name="Andreopoulos B."/>
            <person name="Barry K.W."/>
            <person name="Bonito G."/>
            <person name="Buee M."/>
            <person name="Carver A."/>
            <person name="Chen C."/>
            <person name="Cichocki N."/>
            <person name="Clum A."/>
            <person name="Culley D."/>
            <person name="Crous P.W."/>
            <person name="Fauchery L."/>
            <person name="Girlanda M."/>
            <person name="Hayes R.D."/>
            <person name="Keri Z."/>
            <person name="LaButti K."/>
            <person name="Lipzen A."/>
            <person name="Lombard V."/>
            <person name="Magnuson J."/>
            <person name="Maillard F."/>
            <person name="Murat C."/>
            <person name="Nolan M."/>
            <person name="Ohm R.A."/>
            <person name="Pangilinan J."/>
            <person name="Pereira M.F."/>
            <person name="Perotto S."/>
            <person name="Peter M."/>
            <person name="Pfister S."/>
            <person name="Riley R."/>
            <person name="Sitrit Y."/>
            <person name="Stielow J.B."/>
            <person name="Szollosi G."/>
            <person name="Zifcakova L."/>
            <person name="Stursova M."/>
            <person name="Spatafora J.W."/>
            <person name="Tedersoo L."/>
            <person name="Vaario L.M."/>
            <person name="Yamada A."/>
            <person name="Yan M."/>
            <person name="Wang P."/>
            <person name="Xu J."/>
            <person name="Bruns T."/>
            <person name="Baldrian P."/>
            <person name="Vilgalys R."/>
            <person name="Dunand C."/>
            <person name="Henrissat B."/>
            <person name="Grigoriev I.V."/>
            <person name="Hibbett D."/>
            <person name="Nagy L.G."/>
            <person name="Martin F.M."/>
        </authorList>
    </citation>
    <scope>NUCLEOTIDE SEQUENCE</scope>
    <source>
        <strain evidence="12">UP504</strain>
    </source>
</reference>
<evidence type="ECO:0000256" key="7">
    <source>
        <dbReference type="ARBA" id="ARBA00023136"/>
    </source>
</evidence>
<feature type="region of interest" description="Disordered" evidence="10">
    <location>
        <begin position="1"/>
        <end position="49"/>
    </location>
</feature>
<organism evidence="12 13">
    <name type="scientific">Hydnum rufescens UP504</name>
    <dbReference type="NCBI Taxonomy" id="1448309"/>
    <lineage>
        <taxon>Eukaryota</taxon>
        <taxon>Fungi</taxon>
        <taxon>Dikarya</taxon>
        <taxon>Basidiomycota</taxon>
        <taxon>Agaricomycotina</taxon>
        <taxon>Agaricomycetes</taxon>
        <taxon>Cantharellales</taxon>
        <taxon>Hydnaceae</taxon>
        <taxon>Hydnum</taxon>
    </lineage>
</organism>
<dbReference type="CDD" id="cd06863">
    <property type="entry name" value="PX_Atg24p"/>
    <property type="match status" value="1"/>
</dbReference>
<dbReference type="Gene3D" id="1.20.1270.60">
    <property type="entry name" value="Arfaptin homology (AH) domain/BAR domain"/>
    <property type="match status" value="1"/>
</dbReference>
<evidence type="ECO:0000256" key="10">
    <source>
        <dbReference type="SAM" id="MobiDB-lite"/>
    </source>
</evidence>
<evidence type="ECO:0000256" key="1">
    <source>
        <dbReference type="ARBA" id="ARBA00004184"/>
    </source>
</evidence>
<dbReference type="GO" id="GO:0035091">
    <property type="term" value="F:phosphatidylinositol binding"/>
    <property type="evidence" value="ECO:0007669"/>
    <property type="project" value="InterPro"/>
</dbReference>
<evidence type="ECO:0000313" key="13">
    <source>
        <dbReference type="Proteomes" id="UP000886523"/>
    </source>
</evidence>
<dbReference type="InterPro" id="IPR036871">
    <property type="entry name" value="PX_dom_sf"/>
</dbReference>
<sequence>MEDEIFDSVTWDTPSPGGYDVIIEDGRKKPESSTSPGYRQEGAQTASDEPKWEGYLEVEVKDPIKELEGTKDMYISYRVCGQTNLTTFSSSTPHARRRFQDFVFLRDNLSRDFPACVVPPLPGKHRLEYLTGDRFSPEFVEHRRLELQRFLQRVARHPTLQRATLVRSFFESTEWTVHMHQHLAHPPGQEPAPSLLDNISDTLLNAFARVRKPDERFLDVRESIDQFEEGLGNIDRLWNRSRSRTNDLAQDYHDMALAMQGLGFLESGITDPLNHFSNTLLEFSALLKNNTTNNTDPFLQHVHSLLAYSQAHRAELSEYLSGVVIERDRLSSVIAGRPGTSSQGIGAYLRDRVDAIRGADDDRSRVEKMRKLDLKIKELQEAVMTASETSDAFSDETLKEYAVFQYAKQAEMKELLGIVADGQIETYRKAMEEWEKIIPLIQRIRVDV</sequence>
<dbReference type="Gene3D" id="3.30.1520.10">
    <property type="entry name" value="Phox-like domain"/>
    <property type="match status" value="1"/>
</dbReference>
<keyword evidence="5" id="KW-0963">Cytoplasm</keyword>
<evidence type="ECO:0000256" key="4">
    <source>
        <dbReference type="ARBA" id="ARBA00022448"/>
    </source>
</evidence>
<evidence type="ECO:0000256" key="6">
    <source>
        <dbReference type="ARBA" id="ARBA00023121"/>
    </source>
</evidence>
<evidence type="ECO:0000313" key="12">
    <source>
        <dbReference type="EMBL" id="KAF9513855.1"/>
    </source>
</evidence>
<evidence type="ECO:0000256" key="2">
    <source>
        <dbReference type="ARBA" id="ARBA00004496"/>
    </source>
</evidence>
<dbReference type="GO" id="GO:0015031">
    <property type="term" value="P:protein transport"/>
    <property type="evidence" value="ECO:0007669"/>
    <property type="project" value="TreeGrafter"/>
</dbReference>
<dbReference type="AlphaFoldDB" id="A0A9P6AYS6"/>